<dbReference type="Proteomes" id="UP001162060">
    <property type="component" value="Unassembled WGS sequence"/>
</dbReference>
<dbReference type="AlphaFoldDB" id="A0AAV1UN38"/>
<name>A0AAV1UN38_9STRA</name>
<sequence length="66" mass="7444">MSSVPRRELSETVTTPVEIQYWLFMCSSTECTQDSDPGLGQWTVSTGLLGVPRRDARRLEPAERES</sequence>
<protein>
    <submittedName>
        <fullName evidence="1">Uncharacterized protein</fullName>
    </submittedName>
</protein>
<accession>A0AAV1UN38</accession>
<proteinExistence type="predicted"/>
<comment type="caution">
    <text evidence="1">The sequence shown here is derived from an EMBL/GenBank/DDBJ whole genome shotgun (WGS) entry which is preliminary data.</text>
</comment>
<evidence type="ECO:0000313" key="1">
    <source>
        <dbReference type="EMBL" id="CAK7936036.1"/>
    </source>
</evidence>
<reference evidence="1" key="1">
    <citation type="submission" date="2024-01" db="EMBL/GenBank/DDBJ databases">
        <authorList>
            <person name="Webb A."/>
        </authorList>
    </citation>
    <scope>NUCLEOTIDE SEQUENCE</scope>
    <source>
        <strain evidence="1">Pm1</strain>
    </source>
</reference>
<gene>
    <name evidence="1" type="ORF">PM001_LOCUS21186</name>
</gene>
<evidence type="ECO:0000313" key="2">
    <source>
        <dbReference type="Proteomes" id="UP001162060"/>
    </source>
</evidence>
<dbReference type="EMBL" id="CAKLBY020000223">
    <property type="protein sequence ID" value="CAK7936036.1"/>
    <property type="molecule type" value="Genomic_DNA"/>
</dbReference>
<organism evidence="1 2">
    <name type="scientific">Peronospora matthiolae</name>
    <dbReference type="NCBI Taxonomy" id="2874970"/>
    <lineage>
        <taxon>Eukaryota</taxon>
        <taxon>Sar</taxon>
        <taxon>Stramenopiles</taxon>
        <taxon>Oomycota</taxon>
        <taxon>Peronosporomycetes</taxon>
        <taxon>Peronosporales</taxon>
        <taxon>Peronosporaceae</taxon>
        <taxon>Peronospora</taxon>
    </lineage>
</organism>